<keyword evidence="8" id="KW-0408">Iron</keyword>
<protein>
    <submittedName>
        <fullName evidence="13">Trimethylamine dehydrogenase</fullName>
        <ecNumber evidence="13">1.5.8.2</ecNumber>
    </submittedName>
</protein>
<feature type="domain" description="NADH:flavin oxidoreductase/NADH oxidase N-terminal" evidence="11">
    <location>
        <begin position="10"/>
        <end position="344"/>
    </location>
</feature>
<evidence type="ECO:0000313" key="13">
    <source>
        <dbReference type="EMBL" id="UGS36030.1"/>
    </source>
</evidence>
<dbReference type="InterPro" id="IPR036188">
    <property type="entry name" value="FAD/NAD-bd_sf"/>
</dbReference>
<feature type="transmembrane region" description="Helical" evidence="10">
    <location>
        <begin position="166"/>
        <end position="185"/>
    </location>
</feature>
<evidence type="ECO:0000256" key="9">
    <source>
        <dbReference type="ARBA" id="ARBA00023014"/>
    </source>
</evidence>
<keyword evidence="10" id="KW-0472">Membrane</keyword>
<comment type="cofactor">
    <cofactor evidence="2">
        <name>[4Fe-4S] cluster</name>
        <dbReference type="ChEBI" id="CHEBI:49883"/>
    </cofactor>
</comment>
<dbReference type="InterPro" id="IPR013785">
    <property type="entry name" value="Aldolase_TIM"/>
</dbReference>
<keyword evidence="9" id="KW-0411">Iron-sulfur</keyword>
<organism evidence="13 14">
    <name type="scientific">Capillimicrobium parvum</name>
    <dbReference type="NCBI Taxonomy" id="2884022"/>
    <lineage>
        <taxon>Bacteria</taxon>
        <taxon>Bacillati</taxon>
        <taxon>Actinomycetota</taxon>
        <taxon>Thermoleophilia</taxon>
        <taxon>Solirubrobacterales</taxon>
        <taxon>Capillimicrobiaceae</taxon>
        <taxon>Capillimicrobium</taxon>
    </lineage>
</organism>
<dbReference type="RefSeq" id="WP_259315710.1">
    <property type="nucleotide sequence ID" value="NZ_CP087164.1"/>
</dbReference>
<dbReference type="GO" id="GO:0010181">
    <property type="term" value="F:FMN binding"/>
    <property type="evidence" value="ECO:0007669"/>
    <property type="project" value="InterPro"/>
</dbReference>
<reference evidence="13" key="1">
    <citation type="journal article" date="2022" name="Int. J. Syst. Evol. Microbiol.">
        <title>Pseudomonas aegrilactucae sp. nov. and Pseudomonas morbosilactucae sp. nov., pathogens causing bacterial rot of lettuce in Japan.</title>
        <authorList>
            <person name="Sawada H."/>
            <person name="Fujikawa T."/>
            <person name="Satou M."/>
        </authorList>
    </citation>
    <scope>NUCLEOTIDE SEQUENCE</scope>
    <source>
        <strain evidence="13">0166_1</strain>
    </source>
</reference>
<keyword evidence="7 13" id="KW-0560">Oxidoreductase</keyword>
<dbReference type="SUPFAM" id="SSF51905">
    <property type="entry name" value="FAD/NAD(P)-binding domain"/>
    <property type="match status" value="1"/>
</dbReference>
<dbReference type="InterPro" id="IPR023753">
    <property type="entry name" value="FAD/NAD-binding_dom"/>
</dbReference>
<accession>A0A9E7C040</accession>
<dbReference type="Proteomes" id="UP001162834">
    <property type="component" value="Chromosome"/>
</dbReference>
<name>A0A9E7C040_9ACTN</name>
<dbReference type="GO" id="GO:0046872">
    <property type="term" value="F:metal ion binding"/>
    <property type="evidence" value="ECO:0007669"/>
    <property type="project" value="UniProtKB-KW"/>
</dbReference>
<evidence type="ECO:0000256" key="8">
    <source>
        <dbReference type="ARBA" id="ARBA00023004"/>
    </source>
</evidence>
<evidence type="ECO:0000256" key="5">
    <source>
        <dbReference type="ARBA" id="ARBA00022643"/>
    </source>
</evidence>
<feature type="domain" description="FAD/NAD(P)-binding" evidence="12">
    <location>
        <begin position="396"/>
        <end position="637"/>
    </location>
</feature>
<dbReference type="Pfam" id="PF07992">
    <property type="entry name" value="Pyr_redox_2"/>
    <property type="match status" value="1"/>
</dbReference>
<dbReference type="Gene3D" id="3.40.50.720">
    <property type="entry name" value="NAD(P)-binding Rossmann-like Domain"/>
    <property type="match status" value="1"/>
</dbReference>
<dbReference type="AlphaFoldDB" id="A0A9E7C040"/>
<keyword evidence="10" id="KW-1133">Transmembrane helix</keyword>
<evidence type="ECO:0000256" key="4">
    <source>
        <dbReference type="ARBA" id="ARBA00022630"/>
    </source>
</evidence>
<dbReference type="PANTHER" id="PTHR42917">
    <property type="entry name" value="2,4-DIENOYL-COA REDUCTASE"/>
    <property type="match status" value="1"/>
</dbReference>
<evidence type="ECO:0000313" key="14">
    <source>
        <dbReference type="Proteomes" id="UP001162834"/>
    </source>
</evidence>
<dbReference type="GO" id="GO:0050470">
    <property type="term" value="F:trimethylamine dehydrogenase activity"/>
    <property type="evidence" value="ECO:0007669"/>
    <property type="project" value="UniProtKB-EC"/>
</dbReference>
<keyword evidence="10" id="KW-0812">Transmembrane</keyword>
<keyword evidence="14" id="KW-1185">Reference proteome</keyword>
<dbReference type="PANTHER" id="PTHR42917:SF2">
    <property type="entry name" value="2,4-DIENOYL-COA REDUCTASE [(2E)-ENOYL-COA-PRODUCING]"/>
    <property type="match status" value="1"/>
</dbReference>
<dbReference type="EMBL" id="CP087164">
    <property type="protein sequence ID" value="UGS36030.1"/>
    <property type="molecule type" value="Genomic_DNA"/>
</dbReference>
<evidence type="ECO:0000256" key="3">
    <source>
        <dbReference type="ARBA" id="ARBA00011048"/>
    </source>
</evidence>
<dbReference type="PRINTS" id="PR00419">
    <property type="entry name" value="ADXRDTASE"/>
</dbReference>
<evidence type="ECO:0000259" key="12">
    <source>
        <dbReference type="Pfam" id="PF07992"/>
    </source>
</evidence>
<evidence type="ECO:0000256" key="6">
    <source>
        <dbReference type="ARBA" id="ARBA00022723"/>
    </source>
</evidence>
<evidence type="ECO:0000259" key="11">
    <source>
        <dbReference type="Pfam" id="PF00724"/>
    </source>
</evidence>
<dbReference type="InterPro" id="IPR001155">
    <property type="entry name" value="OxRdtase_FMN_N"/>
</dbReference>
<gene>
    <name evidence="13" type="primary">tmd_3</name>
    <name evidence="13" type="ORF">DSM104329_02427</name>
</gene>
<dbReference type="Gene3D" id="3.20.20.70">
    <property type="entry name" value="Aldolase class I"/>
    <property type="match status" value="1"/>
</dbReference>
<keyword evidence="6" id="KW-0479">Metal-binding</keyword>
<dbReference type="InterPro" id="IPR051793">
    <property type="entry name" value="NADH:flavin_oxidoreductase"/>
</dbReference>
<comment type="similarity">
    <text evidence="3">In the N-terminal section; belongs to the NADH:flavin oxidoreductase/NADH oxidase family.</text>
</comment>
<dbReference type="GO" id="GO:0051536">
    <property type="term" value="F:iron-sulfur cluster binding"/>
    <property type="evidence" value="ECO:0007669"/>
    <property type="project" value="UniProtKB-KW"/>
</dbReference>
<comment type="cofactor">
    <cofactor evidence="1">
        <name>FMN</name>
        <dbReference type="ChEBI" id="CHEBI:58210"/>
    </cofactor>
</comment>
<evidence type="ECO:0000256" key="2">
    <source>
        <dbReference type="ARBA" id="ARBA00001966"/>
    </source>
</evidence>
<dbReference type="KEGG" id="sbae:DSM104329_02427"/>
<sequence>MARDPKYDVLFEPVQVGPKTLRNRFWQVPHCNGAGSERPGMQAEFRAMKAEGGWSAVFTEACTITPDSDVMPLVGAKLWDDGDVRNLSLMTERIHDHGALAGVEMCAAGGMAANSESRAPGRVVSQIPHEFNYMANGRALDREEIRRLRREHVAGALRARAAGFDLLTLFVGLGAFPIYFLYPFYNKRTDEYGGSFENRIRFTREVLEDIREAIDDCGIGCRFVIDTLDEPYGYGEQGIRYDGEGVQFIAALDHLVDYWDLNIGTLNWGEDAGSSRFFAMNHEAQYTRIAKTVTTKPCVNVGRFTDPDVMVEAITSGQCDIIGAARPSIADPFLPSKIEEGRPDDIRECIACNVCVSRWEMGGPPIWCTQNPTSGEEYRRGWHPERFTTAANAQNDVLVVGAGPAGLECAMVLGKRGMRRVHVVDEQPEPGGHLNWLTRLPGLGTWSRVTQYRRTQIDNLKNVQFVPRTRLSASDVLDYGAEIVIVATGAEWARDGMNGAMHARIDGADASLSHVCTPEQIALESKAHGERVVVVDHDGYHMGATMAELLAGRGASVTLVTHFDSMGPYMRYTLEEQRQYQRLVELGVRIVTQTLVTAVTPAQASIVHVWSGEEGTVECDTVVLVTQRVSRSELYEELRADAGAVEEAGIAAVHLIGDAWQPGMVAQATFSGHRLAREIDTDDPATPLPFIRERRLLNATEQDYVLGSPALAHGLDVLAT</sequence>
<dbReference type="Gene3D" id="3.50.50.60">
    <property type="entry name" value="FAD/NAD(P)-binding domain"/>
    <property type="match status" value="1"/>
</dbReference>
<dbReference type="SUPFAM" id="SSF51395">
    <property type="entry name" value="FMN-linked oxidoreductases"/>
    <property type="match status" value="1"/>
</dbReference>
<dbReference type="EC" id="1.5.8.2" evidence="13"/>
<evidence type="ECO:0000256" key="1">
    <source>
        <dbReference type="ARBA" id="ARBA00001917"/>
    </source>
</evidence>
<keyword evidence="5" id="KW-0288">FMN</keyword>
<dbReference type="Pfam" id="PF00724">
    <property type="entry name" value="Oxidored_FMN"/>
    <property type="match status" value="1"/>
</dbReference>
<evidence type="ECO:0000256" key="7">
    <source>
        <dbReference type="ARBA" id="ARBA00023002"/>
    </source>
</evidence>
<evidence type="ECO:0000256" key="10">
    <source>
        <dbReference type="SAM" id="Phobius"/>
    </source>
</evidence>
<proteinExistence type="inferred from homology"/>
<keyword evidence="4" id="KW-0285">Flavoprotein</keyword>